<organism evidence="7 8">
    <name type="scientific">Paenibacillus chitinolyticus</name>
    <dbReference type="NCBI Taxonomy" id="79263"/>
    <lineage>
        <taxon>Bacteria</taxon>
        <taxon>Bacillati</taxon>
        <taxon>Bacillota</taxon>
        <taxon>Bacilli</taxon>
        <taxon>Bacillales</taxon>
        <taxon>Paenibacillaceae</taxon>
        <taxon>Paenibacillus</taxon>
    </lineage>
</organism>
<sequence>MKISHNIPAYRINNTLQKNSKTSSSSLEKLSSGLRINKASDDAAGLAISEKMRAQIRGLYQASKNVMDGISLIQTAEGGLQEITDILQRQRELTIQGLNDPLTDEDRRKIDMEIRQLTDEIESLSKKTAFNTMNLLARTDYKILADRSSSSSTFSASDPPPVSSINKTIVYKPRGTPDEARHVIGSSDTSETTYTFSNTNNISNIVLPDGTEAFNEYNVDTLTTTKTDTNKTIYESLTAVNDPEFSKPAYWYSHGMNKTFFGPRHFGEAYGTMLEDIEVNGRSWPIEYSSRSNSGSDPAWDHMWFPGTNLSIMRYRTLLADNSMEIRYEITNKDSFNTNINLSNIVNPPANSVITGAGGSPLANGHTVISPPGGSSFTMTGTEADAGIQFPLGSLSPTELSIDNPAAGQPQVNFNWQLNVPSGSSVTFGFKYGPFSLNYEPFEQAQETVETKHIETTVNTDITDIDYLPPKLTIQAGANKDETIVIPLFNVGTQGLGIKDLGLLPPSIPEQALAKADGAIEKVLHYRAMYGALQNRMEHTLNNVNNSAENQMTAESRIRDADMAKEISNMTKSNMLTQAAQTILAQANQNPQAVLQLLKP</sequence>
<dbReference type="InterPro" id="IPR046358">
    <property type="entry name" value="Flagellin_C"/>
</dbReference>
<dbReference type="GO" id="GO:0009288">
    <property type="term" value="C:bacterial-type flagellum"/>
    <property type="evidence" value="ECO:0007669"/>
    <property type="project" value="UniProtKB-SubCell"/>
</dbReference>
<dbReference type="KEGG" id="pchi:PC41400_19165"/>
<dbReference type="OrthoDB" id="9796789at2"/>
<keyword evidence="7" id="KW-0282">Flagellum</keyword>
<evidence type="ECO:0000256" key="2">
    <source>
        <dbReference type="ARBA" id="ARBA00020110"/>
    </source>
</evidence>
<dbReference type="RefSeq" id="WP_042226970.1">
    <property type="nucleotide sequence ID" value="NZ_CP026520.1"/>
</dbReference>
<evidence type="ECO:0000313" key="8">
    <source>
        <dbReference type="Proteomes" id="UP000288943"/>
    </source>
</evidence>
<dbReference type="SUPFAM" id="SSF64518">
    <property type="entry name" value="Phase 1 flagellin"/>
    <property type="match status" value="1"/>
</dbReference>
<evidence type="ECO:0000313" key="7">
    <source>
        <dbReference type="EMBL" id="QAV19670.1"/>
    </source>
</evidence>
<protein>
    <recommendedName>
        <fullName evidence="2 4">Flagellin</fullName>
    </recommendedName>
</protein>
<accession>A0A410WZ92</accession>
<evidence type="ECO:0000256" key="3">
    <source>
        <dbReference type="ARBA" id="ARBA00023143"/>
    </source>
</evidence>
<dbReference type="AlphaFoldDB" id="A0A410WZ92"/>
<comment type="subcellular location">
    <subcellularLocation>
        <location evidence="4">Secreted</location>
    </subcellularLocation>
    <subcellularLocation>
        <location evidence="4">Bacterial flagellum</location>
    </subcellularLocation>
</comment>
<dbReference type="Pfam" id="PF00669">
    <property type="entry name" value="Flagellin_N"/>
    <property type="match status" value="1"/>
</dbReference>
<dbReference type="InterPro" id="IPR001492">
    <property type="entry name" value="Flagellin"/>
</dbReference>
<evidence type="ECO:0000256" key="4">
    <source>
        <dbReference type="RuleBase" id="RU362073"/>
    </source>
</evidence>
<dbReference type="PANTHER" id="PTHR42792">
    <property type="entry name" value="FLAGELLIN"/>
    <property type="match status" value="1"/>
</dbReference>
<keyword evidence="3 4" id="KW-0975">Bacterial flagellum</keyword>
<dbReference type="Proteomes" id="UP000288943">
    <property type="component" value="Chromosome"/>
</dbReference>
<dbReference type="GO" id="GO:0005198">
    <property type="term" value="F:structural molecule activity"/>
    <property type="evidence" value="ECO:0007669"/>
    <property type="project" value="UniProtKB-UniRule"/>
</dbReference>
<dbReference type="GeneID" id="95379156"/>
<reference evidence="7 8" key="1">
    <citation type="submission" date="2018-01" db="EMBL/GenBank/DDBJ databases">
        <title>The whole genome sequencing and assembly of Paenibacillus chitinolyticus KCCM 41400 strain.</title>
        <authorList>
            <person name="Kim J.-Y."/>
            <person name="Park M.-K."/>
            <person name="Lee Y.-J."/>
            <person name="Yi H."/>
            <person name="Bahn Y.-S."/>
            <person name="Kim J.F."/>
            <person name="Lee D.-W."/>
        </authorList>
    </citation>
    <scope>NUCLEOTIDE SEQUENCE [LARGE SCALE GENOMIC DNA]</scope>
    <source>
        <strain evidence="7 8">KCCM 41400</strain>
    </source>
</reference>
<dbReference type="EMBL" id="CP026520">
    <property type="protein sequence ID" value="QAV19670.1"/>
    <property type="molecule type" value="Genomic_DNA"/>
</dbReference>
<dbReference type="InterPro" id="IPR042187">
    <property type="entry name" value="Flagellin_C_sub2"/>
</dbReference>
<dbReference type="GO" id="GO:0005576">
    <property type="term" value="C:extracellular region"/>
    <property type="evidence" value="ECO:0007669"/>
    <property type="project" value="UniProtKB-SubCell"/>
</dbReference>
<feature type="domain" description="Flagellin N-terminal" evidence="5">
    <location>
        <begin position="3"/>
        <end position="138"/>
    </location>
</feature>
<keyword evidence="7" id="KW-0966">Cell projection</keyword>
<name>A0A410WZ92_9BACL</name>
<proteinExistence type="inferred from homology"/>
<dbReference type="PRINTS" id="PR00207">
    <property type="entry name" value="FLAGELLIN"/>
</dbReference>
<gene>
    <name evidence="7" type="ORF">PC41400_19165</name>
</gene>
<comment type="function">
    <text evidence="4">Flagellin is the subunit protein which polymerizes to form the filaments of bacterial flagella.</text>
</comment>
<dbReference type="Gene3D" id="1.20.1330.10">
    <property type="entry name" value="f41 fragment of flagellin, N-terminal domain"/>
    <property type="match status" value="2"/>
</dbReference>
<keyword evidence="4" id="KW-0964">Secreted</keyword>
<dbReference type="Gene3D" id="6.10.10.10">
    <property type="entry name" value="Flagellar export chaperone, C-terminal domain"/>
    <property type="match status" value="1"/>
</dbReference>
<dbReference type="InterPro" id="IPR001029">
    <property type="entry name" value="Flagellin_N"/>
</dbReference>
<feature type="domain" description="Flagellin C-terminal" evidence="6">
    <location>
        <begin position="514"/>
        <end position="598"/>
    </location>
</feature>
<evidence type="ECO:0000256" key="1">
    <source>
        <dbReference type="ARBA" id="ARBA00005709"/>
    </source>
</evidence>
<dbReference type="PANTHER" id="PTHR42792:SF2">
    <property type="entry name" value="FLAGELLIN"/>
    <property type="match status" value="1"/>
</dbReference>
<evidence type="ECO:0000259" key="5">
    <source>
        <dbReference type="Pfam" id="PF00669"/>
    </source>
</evidence>
<evidence type="ECO:0000259" key="6">
    <source>
        <dbReference type="Pfam" id="PF00700"/>
    </source>
</evidence>
<keyword evidence="7" id="KW-0969">Cilium</keyword>
<comment type="similarity">
    <text evidence="1 4">Belongs to the bacterial flagellin family.</text>
</comment>
<dbReference type="Pfam" id="PF00700">
    <property type="entry name" value="Flagellin_C"/>
    <property type="match status" value="1"/>
</dbReference>